<feature type="region of interest" description="Disordered" evidence="1">
    <location>
        <begin position="1"/>
        <end position="47"/>
    </location>
</feature>
<protein>
    <submittedName>
        <fullName evidence="2">Putative ovule protein</fullName>
    </submittedName>
</protein>
<proteinExistence type="predicted"/>
<organism evidence="2">
    <name type="scientific">Solanum chacoense</name>
    <name type="common">Chaco potato</name>
    <dbReference type="NCBI Taxonomy" id="4108"/>
    <lineage>
        <taxon>Eukaryota</taxon>
        <taxon>Viridiplantae</taxon>
        <taxon>Streptophyta</taxon>
        <taxon>Embryophyta</taxon>
        <taxon>Tracheophyta</taxon>
        <taxon>Spermatophyta</taxon>
        <taxon>Magnoliopsida</taxon>
        <taxon>eudicotyledons</taxon>
        <taxon>Gunneridae</taxon>
        <taxon>Pentapetalae</taxon>
        <taxon>asterids</taxon>
        <taxon>lamiids</taxon>
        <taxon>Solanales</taxon>
        <taxon>Solanaceae</taxon>
        <taxon>Solanoideae</taxon>
        <taxon>Solaneae</taxon>
        <taxon>Solanum</taxon>
    </lineage>
</organism>
<feature type="compositionally biased region" description="Low complexity" evidence="1">
    <location>
        <begin position="19"/>
        <end position="32"/>
    </location>
</feature>
<dbReference type="EMBL" id="GEDG01007780">
    <property type="protein sequence ID" value="JAP30721.1"/>
    <property type="molecule type" value="Transcribed_RNA"/>
</dbReference>
<accession>A0A0V0IE10</accession>
<reference evidence="2" key="1">
    <citation type="submission" date="2015-12" db="EMBL/GenBank/DDBJ databases">
        <title>Gene expression during late stages of embryo sac development: a critical building block for successful pollen-pistil interactions.</title>
        <authorList>
            <person name="Liu Y."/>
            <person name="Joly V."/>
            <person name="Sabar M."/>
            <person name="Matton D.P."/>
        </authorList>
    </citation>
    <scope>NUCLEOTIDE SEQUENCE</scope>
</reference>
<feature type="non-terminal residue" evidence="2">
    <location>
        <position position="1"/>
    </location>
</feature>
<dbReference type="AlphaFoldDB" id="A0A0V0IE10"/>
<evidence type="ECO:0000256" key="1">
    <source>
        <dbReference type="SAM" id="MobiDB-lite"/>
    </source>
</evidence>
<evidence type="ECO:0000313" key="2">
    <source>
        <dbReference type="EMBL" id="JAP30721.1"/>
    </source>
</evidence>
<feature type="compositionally biased region" description="Basic and acidic residues" evidence="1">
    <location>
        <begin position="1"/>
        <end position="16"/>
    </location>
</feature>
<sequence length="92" mass="10817">VNPETPRKNRETKPAARDSSPSFLSPLSPSVPRIIQMSPSRDPPHPYSTIGRSYIQIRWKIVQLQLLRPYPFRRIQIFKFEILHPFPPLFHT</sequence>
<name>A0A0V0IE10_SOLCH</name>